<name>A0A964RT42_9CLOT</name>
<dbReference type="RefSeq" id="WP_160361694.1">
    <property type="nucleotide sequence ID" value="NZ_WSRQ01000112.1"/>
</dbReference>
<evidence type="ECO:0000313" key="2">
    <source>
        <dbReference type="Proteomes" id="UP000656077"/>
    </source>
</evidence>
<proteinExistence type="predicted"/>
<dbReference type="Proteomes" id="UP000656077">
    <property type="component" value="Unassembled WGS sequence"/>
</dbReference>
<dbReference type="AlphaFoldDB" id="A0A964RT42"/>
<protein>
    <submittedName>
        <fullName evidence="1">Uncharacterized protein</fullName>
    </submittedName>
</protein>
<gene>
    <name evidence="1" type="ORF">GKZ28_26925</name>
</gene>
<organism evidence="1 2">
    <name type="scientific">Clostridium chromiireducens</name>
    <dbReference type="NCBI Taxonomy" id="225345"/>
    <lineage>
        <taxon>Bacteria</taxon>
        <taxon>Bacillati</taxon>
        <taxon>Bacillota</taxon>
        <taxon>Clostridia</taxon>
        <taxon>Eubacteriales</taxon>
        <taxon>Clostridiaceae</taxon>
        <taxon>Clostridium</taxon>
    </lineage>
</organism>
<reference evidence="1" key="1">
    <citation type="submission" date="2019-12" db="EMBL/GenBank/DDBJ databases">
        <title>Microbes associate with the intestines of laboratory mice.</title>
        <authorList>
            <person name="Navarre W."/>
            <person name="Wong E."/>
        </authorList>
    </citation>
    <scope>NUCLEOTIDE SEQUENCE</scope>
    <source>
        <strain evidence="1">NM79_F5</strain>
    </source>
</reference>
<dbReference type="EMBL" id="WSRQ01000112">
    <property type="protein sequence ID" value="MVX67275.1"/>
    <property type="molecule type" value="Genomic_DNA"/>
</dbReference>
<comment type="caution">
    <text evidence="1">The sequence shown here is derived from an EMBL/GenBank/DDBJ whole genome shotgun (WGS) entry which is preliminary data.</text>
</comment>
<sequence>MAKCLNCGKKFNISDTRMEFNDALDGEYNYDEEIGGSLCFDCAIYDYDPEYVSNGNLGRANQMMNGEEDYDDDFVEKWL</sequence>
<accession>A0A964RT42</accession>
<evidence type="ECO:0000313" key="1">
    <source>
        <dbReference type="EMBL" id="MVX67275.1"/>
    </source>
</evidence>